<evidence type="ECO:0000313" key="1">
    <source>
        <dbReference type="EMBL" id="GAY60872.1"/>
    </source>
</evidence>
<protein>
    <submittedName>
        <fullName evidence="1">Uncharacterized protein</fullName>
    </submittedName>
</protein>
<dbReference type="AlphaFoldDB" id="A0A2H5Q8I3"/>
<accession>A0A2H5Q8I3</accession>
<dbReference type="Proteomes" id="UP000236630">
    <property type="component" value="Unassembled WGS sequence"/>
</dbReference>
<keyword evidence="2" id="KW-1185">Reference proteome</keyword>
<comment type="caution">
    <text evidence="1">The sequence shown here is derived from an EMBL/GenBank/DDBJ whole genome shotgun (WGS) entry which is preliminary data.</text>
</comment>
<organism evidence="1 2">
    <name type="scientific">Citrus unshiu</name>
    <name type="common">Satsuma mandarin</name>
    <name type="synonym">Citrus nobilis var. unshiu</name>
    <dbReference type="NCBI Taxonomy" id="55188"/>
    <lineage>
        <taxon>Eukaryota</taxon>
        <taxon>Viridiplantae</taxon>
        <taxon>Streptophyta</taxon>
        <taxon>Embryophyta</taxon>
        <taxon>Tracheophyta</taxon>
        <taxon>Spermatophyta</taxon>
        <taxon>Magnoliopsida</taxon>
        <taxon>eudicotyledons</taxon>
        <taxon>Gunneridae</taxon>
        <taxon>Pentapetalae</taxon>
        <taxon>rosids</taxon>
        <taxon>malvids</taxon>
        <taxon>Sapindales</taxon>
        <taxon>Rutaceae</taxon>
        <taxon>Aurantioideae</taxon>
        <taxon>Citrus</taxon>
    </lineage>
</organism>
<sequence length="84" mass="9588">MAVPPEGYVALYLSMFKARIRPLHPFSRSFFRRSFQIKSVAKGCGLYYSVGWARINPIIPFASRNWHSSDPIANDLIPTSFQIP</sequence>
<reference evidence="1 2" key="1">
    <citation type="journal article" date="2017" name="Front. Genet.">
        <title>Draft sequencing of the heterozygous diploid genome of Satsuma (Citrus unshiu Marc.) using a hybrid assembly approach.</title>
        <authorList>
            <person name="Shimizu T."/>
            <person name="Tanizawa Y."/>
            <person name="Mochizuki T."/>
            <person name="Nagasaki H."/>
            <person name="Yoshioka T."/>
            <person name="Toyoda A."/>
            <person name="Fujiyama A."/>
            <person name="Kaminuma E."/>
            <person name="Nakamura Y."/>
        </authorList>
    </citation>
    <scope>NUCLEOTIDE SEQUENCE [LARGE SCALE GENOMIC DNA]</scope>
    <source>
        <strain evidence="2">cv. Miyagawa wase</strain>
    </source>
</reference>
<feature type="non-terminal residue" evidence="1">
    <location>
        <position position="84"/>
    </location>
</feature>
<dbReference type="EMBL" id="BDQV01000249">
    <property type="protein sequence ID" value="GAY60872.1"/>
    <property type="molecule type" value="Genomic_DNA"/>
</dbReference>
<proteinExistence type="predicted"/>
<name>A0A2H5Q8I3_CITUN</name>
<gene>
    <name evidence="1" type="ORF">CUMW_205480</name>
</gene>
<evidence type="ECO:0000313" key="2">
    <source>
        <dbReference type="Proteomes" id="UP000236630"/>
    </source>
</evidence>